<evidence type="ECO:0000313" key="3">
    <source>
        <dbReference type="EMBL" id="GFR46484.1"/>
    </source>
</evidence>
<protein>
    <recommendedName>
        <fullName evidence="2">BZIP domain-containing protein</fullName>
    </recommendedName>
</protein>
<dbReference type="GO" id="GO:0003700">
    <property type="term" value="F:DNA-binding transcription factor activity"/>
    <property type="evidence" value="ECO:0007669"/>
    <property type="project" value="InterPro"/>
</dbReference>
<dbReference type="InterPro" id="IPR004827">
    <property type="entry name" value="bZIP"/>
</dbReference>
<feature type="compositionally biased region" description="Low complexity" evidence="1">
    <location>
        <begin position="176"/>
        <end position="203"/>
    </location>
</feature>
<organism evidence="3 4">
    <name type="scientific">Astrephomene gubernaculifera</name>
    <dbReference type="NCBI Taxonomy" id="47775"/>
    <lineage>
        <taxon>Eukaryota</taxon>
        <taxon>Viridiplantae</taxon>
        <taxon>Chlorophyta</taxon>
        <taxon>core chlorophytes</taxon>
        <taxon>Chlorophyceae</taxon>
        <taxon>CS clade</taxon>
        <taxon>Chlamydomonadales</taxon>
        <taxon>Astrephomenaceae</taxon>
        <taxon>Astrephomene</taxon>
    </lineage>
</organism>
<dbReference type="SUPFAM" id="SSF57959">
    <property type="entry name" value="Leucine zipper domain"/>
    <property type="match status" value="1"/>
</dbReference>
<reference evidence="3 4" key="1">
    <citation type="journal article" date="2021" name="Sci. Rep.">
        <title>Genome sequencing of the multicellular alga Astrephomene provides insights into convergent evolution of germ-soma differentiation.</title>
        <authorList>
            <person name="Yamashita S."/>
            <person name="Yamamoto K."/>
            <person name="Matsuzaki R."/>
            <person name="Suzuki S."/>
            <person name="Yamaguchi H."/>
            <person name="Hirooka S."/>
            <person name="Minakuchi Y."/>
            <person name="Miyagishima S."/>
            <person name="Kawachi M."/>
            <person name="Toyoda A."/>
            <person name="Nozaki H."/>
        </authorList>
    </citation>
    <scope>NUCLEOTIDE SEQUENCE [LARGE SCALE GENOMIC DNA]</scope>
    <source>
        <strain evidence="3 4">NIES-4017</strain>
    </source>
</reference>
<accession>A0AAD3DR24</accession>
<dbReference type="InterPro" id="IPR046347">
    <property type="entry name" value="bZIP_sf"/>
</dbReference>
<dbReference type="Gene3D" id="1.20.5.170">
    <property type="match status" value="1"/>
</dbReference>
<evidence type="ECO:0000259" key="2">
    <source>
        <dbReference type="PROSITE" id="PS50217"/>
    </source>
</evidence>
<dbReference type="Pfam" id="PF00170">
    <property type="entry name" value="bZIP_1"/>
    <property type="match status" value="1"/>
</dbReference>
<proteinExistence type="predicted"/>
<feature type="compositionally biased region" description="Low complexity" evidence="1">
    <location>
        <begin position="294"/>
        <end position="308"/>
    </location>
</feature>
<feature type="compositionally biased region" description="Low complexity" evidence="1">
    <location>
        <begin position="145"/>
        <end position="169"/>
    </location>
</feature>
<feature type="region of interest" description="Disordered" evidence="1">
    <location>
        <begin position="119"/>
        <end position="272"/>
    </location>
</feature>
<feature type="region of interest" description="Disordered" evidence="1">
    <location>
        <begin position="23"/>
        <end position="76"/>
    </location>
</feature>
<feature type="compositionally biased region" description="Basic and acidic residues" evidence="1">
    <location>
        <begin position="236"/>
        <end position="246"/>
    </location>
</feature>
<feature type="compositionally biased region" description="Low complexity" evidence="1">
    <location>
        <begin position="535"/>
        <end position="548"/>
    </location>
</feature>
<keyword evidence="4" id="KW-1185">Reference proteome</keyword>
<dbReference type="PROSITE" id="PS50217">
    <property type="entry name" value="BZIP"/>
    <property type="match status" value="1"/>
</dbReference>
<dbReference type="Proteomes" id="UP001054857">
    <property type="component" value="Unassembled WGS sequence"/>
</dbReference>
<dbReference type="EMBL" id="BMAR01000014">
    <property type="protein sequence ID" value="GFR46484.1"/>
    <property type="molecule type" value="Genomic_DNA"/>
</dbReference>
<evidence type="ECO:0000256" key="1">
    <source>
        <dbReference type="SAM" id="MobiDB-lite"/>
    </source>
</evidence>
<dbReference type="AlphaFoldDB" id="A0AAD3DR24"/>
<feature type="region of interest" description="Disordered" evidence="1">
    <location>
        <begin position="294"/>
        <end position="396"/>
    </location>
</feature>
<feature type="compositionally biased region" description="Polar residues" evidence="1">
    <location>
        <begin position="359"/>
        <end position="373"/>
    </location>
</feature>
<feature type="domain" description="BZIP" evidence="2">
    <location>
        <begin position="57"/>
        <end position="120"/>
    </location>
</feature>
<evidence type="ECO:0000313" key="4">
    <source>
        <dbReference type="Proteomes" id="UP001054857"/>
    </source>
</evidence>
<dbReference type="PROSITE" id="PS00036">
    <property type="entry name" value="BZIP_BASIC"/>
    <property type="match status" value="1"/>
</dbReference>
<name>A0AAD3DR24_9CHLO</name>
<feature type="region of interest" description="Disordered" evidence="1">
    <location>
        <begin position="457"/>
        <end position="511"/>
    </location>
</feature>
<dbReference type="SMART" id="SM00338">
    <property type="entry name" value="BRLZ"/>
    <property type="match status" value="1"/>
</dbReference>
<feature type="compositionally biased region" description="Basic residues" evidence="1">
    <location>
        <begin position="60"/>
        <end position="76"/>
    </location>
</feature>
<gene>
    <name evidence="3" type="ORF">Agub_g8061</name>
</gene>
<comment type="caution">
    <text evidence="3">The sequence shown here is derived from an EMBL/GenBank/DDBJ whole genome shotgun (WGS) entry which is preliminary data.</text>
</comment>
<feature type="region of interest" description="Disordered" evidence="1">
    <location>
        <begin position="535"/>
        <end position="556"/>
    </location>
</feature>
<feature type="compositionally biased region" description="Low complexity" evidence="1">
    <location>
        <begin position="220"/>
        <end position="230"/>
    </location>
</feature>
<sequence length="612" mass="64656">MGRGKRKDSADIDSDFEYDAACGRRWNESSRSPSSECPTRKKPRNGRSSQDGTSEEDERRRRRLIANRRSAQRSRVKRLEEVGVLEGMVEDLVKEVDALRAEVGSWSCRHEELLEEHRKLSAKLEDAGIPNDDGPPPPPIRTSQQREQQQAHQSPGQQPSAQQQPQTPQQEPPQQPQQSAQSTHSQQSPATQQPQPATSITPPMLHTLTSLSSSRVALRQQQQQQQQIKQEGGGQDTDKAVEKGCDEKEELQGGAALHNSLDKGPLHPEQYPDWESADVMAAMYALNTVSCQAAGPEAASGVAAPAAARSQTARTHAGAGEEPLHSHLSLLPPEREPQPQQPRYQERQEQGDLQVAGSAGQQQPSTWHPSSPQGRCRLPTPHQEEQPQVFGRGCEWDPSMAAPHAALLHDSSLLSPQLPQAGLPAQGLLPTSYNALGDARLLRSSGCGIASGLGGGVHTQPQPTSHPPGCFNTSGTAASPSLPHATVPAGHPAASDSDGNSPLPEQRLSPPCEAVAAATAAAITAAAAAVAVPGESASSSSSTSDSAAGLQKQAAEQLPVTPSRQGGIEAAHVAPPLGGMSDQGAAVASEGALMMEHEDGDGGMLADGWDLI</sequence>